<protein>
    <submittedName>
        <fullName evidence="1">Uncharacterized protein</fullName>
    </submittedName>
</protein>
<evidence type="ECO:0000313" key="2">
    <source>
        <dbReference type="Proteomes" id="UP000297245"/>
    </source>
</evidence>
<name>A0A4S8KX60_DENBC</name>
<organism evidence="1 2">
    <name type="scientific">Dendrothele bispora (strain CBS 962.96)</name>
    <dbReference type="NCBI Taxonomy" id="1314807"/>
    <lineage>
        <taxon>Eukaryota</taxon>
        <taxon>Fungi</taxon>
        <taxon>Dikarya</taxon>
        <taxon>Basidiomycota</taxon>
        <taxon>Agaricomycotina</taxon>
        <taxon>Agaricomycetes</taxon>
        <taxon>Agaricomycetidae</taxon>
        <taxon>Agaricales</taxon>
        <taxon>Agaricales incertae sedis</taxon>
        <taxon>Dendrothele</taxon>
    </lineage>
</organism>
<dbReference type="OrthoDB" id="2576233at2759"/>
<evidence type="ECO:0000313" key="1">
    <source>
        <dbReference type="EMBL" id="THU80569.1"/>
    </source>
</evidence>
<dbReference type="InterPro" id="IPR041078">
    <property type="entry name" value="Plavaka"/>
</dbReference>
<sequence length="287" mass="32412">MPAIFALFLSDITLTRKNWWWSTQEALEKETPGATVVPVILSSDKTQVTLFRNKSAYPVYLTIGNLPKEIRRKPSQQGQILLAYLPTTKLEHITNKAARRRTVSNLFHACVSHLVAPLKRAGIEGIVLQSGDGIQRRCHPILAAYVGDYPEQMLVTCGYYGNCPVCMTKRDRLGEYPCRAAFRDFGQAVNAAKQIGKDEWVESCSNANIRPVQHPFWEDLPYTDIFRSITPDILHQLYQGVMKHLIAWLTKVIGADEMDARVRRLPANHGMRHFHKGITTLSRVSGA</sequence>
<keyword evidence="2" id="KW-1185">Reference proteome</keyword>
<accession>A0A4S8KX60</accession>
<dbReference type="EMBL" id="ML179892">
    <property type="protein sequence ID" value="THU80569.1"/>
    <property type="molecule type" value="Genomic_DNA"/>
</dbReference>
<reference evidence="1 2" key="1">
    <citation type="journal article" date="2019" name="Nat. Ecol. Evol.">
        <title>Megaphylogeny resolves global patterns of mushroom evolution.</title>
        <authorList>
            <person name="Varga T."/>
            <person name="Krizsan K."/>
            <person name="Foldi C."/>
            <person name="Dima B."/>
            <person name="Sanchez-Garcia M."/>
            <person name="Sanchez-Ramirez S."/>
            <person name="Szollosi G.J."/>
            <person name="Szarkandi J.G."/>
            <person name="Papp V."/>
            <person name="Albert L."/>
            <person name="Andreopoulos W."/>
            <person name="Angelini C."/>
            <person name="Antonin V."/>
            <person name="Barry K.W."/>
            <person name="Bougher N.L."/>
            <person name="Buchanan P."/>
            <person name="Buyck B."/>
            <person name="Bense V."/>
            <person name="Catcheside P."/>
            <person name="Chovatia M."/>
            <person name="Cooper J."/>
            <person name="Damon W."/>
            <person name="Desjardin D."/>
            <person name="Finy P."/>
            <person name="Geml J."/>
            <person name="Haridas S."/>
            <person name="Hughes K."/>
            <person name="Justo A."/>
            <person name="Karasinski D."/>
            <person name="Kautmanova I."/>
            <person name="Kiss B."/>
            <person name="Kocsube S."/>
            <person name="Kotiranta H."/>
            <person name="LaButti K.M."/>
            <person name="Lechner B.E."/>
            <person name="Liimatainen K."/>
            <person name="Lipzen A."/>
            <person name="Lukacs Z."/>
            <person name="Mihaltcheva S."/>
            <person name="Morgado L.N."/>
            <person name="Niskanen T."/>
            <person name="Noordeloos M.E."/>
            <person name="Ohm R.A."/>
            <person name="Ortiz-Santana B."/>
            <person name="Ovrebo C."/>
            <person name="Racz N."/>
            <person name="Riley R."/>
            <person name="Savchenko A."/>
            <person name="Shiryaev A."/>
            <person name="Soop K."/>
            <person name="Spirin V."/>
            <person name="Szebenyi C."/>
            <person name="Tomsovsky M."/>
            <person name="Tulloss R.E."/>
            <person name="Uehling J."/>
            <person name="Grigoriev I.V."/>
            <person name="Vagvolgyi C."/>
            <person name="Papp T."/>
            <person name="Martin F.M."/>
            <person name="Miettinen O."/>
            <person name="Hibbett D.S."/>
            <person name="Nagy L.G."/>
        </authorList>
    </citation>
    <scope>NUCLEOTIDE SEQUENCE [LARGE SCALE GENOMIC DNA]</scope>
    <source>
        <strain evidence="1 2">CBS 962.96</strain>
    </source>
</reference>
<dbReference type="Pfam" id="PF18759">
    <property type="entry name" value="Plavaka"/>
    <property type="match status" value="1"/>
</dbReference>
<gene>
    <name evidence="1" type="ORF">K435DRAFT_939508</name>
</gene>
<dbReference type="Proteomes" id="UP000297245">
    <property type="component" value="Unassembled WGS sequence"/>
</dbReference>
<proteinExistence type="predicted"/>
<dbReference type="AlphaFoldDB" id="A0A4S8KX60"/>